<dbReference type="PROSITE" id="PS51782">
    <property type="entry name" value="LYSM"/>
    <property type="match status" value="1"/>
</dbReference>
<dbReference type="InterPro" id="IPR036779">
    <property type="entry name" value="LysM_dom_sf"/>
</dbReference>
<protein>
    <recommendedName>
        <fullName evidence="3">Potassium binding protein Kbp</fullName>
    </recommendedName>
</protein>
<dbReference type="GO" id="GO:0005737">
    <property type="term" value="C:cytoplasm"/>
    <property type="evidence" value="ECO:0007669"/>
    <property type="project" value="UniProtKB-SubCell"/>
</dbReference>
<dbReference type="Proteomes" id="UP000028782">
    <property type="component" value="Chromosome"/>
</dbReference>
<dbReference type="InterPro" id="IPR018392">
    <property type="entry name" value="LysM"/>
</dbReference>
<feature type="domain" description="LysM" evidence="5">
    <location>
        <begin position="104"/>
        <end position="153"/>
    </location>
</feature>
<dbReference type="Gene3D" id="3.10.350.10">
    <property type="entry name" value="LysM domain"/>
    <property type="match status" value="1"/>
</dbReference>
<dbReference type="HOGENOM" id="CLU_125377_0_0_4"/>
<accession>A0A076PZ57</accession>
<evidence type="ECO:0000256" key="1">
    <source>
        <dbReference type="ARBA" id="ARBA00004496"/>
    </source>
</evidence>
<dbReference type="KEGG" id="ctes:O987_25220"/>
<comment type="subcellular location">
    <subcellularLocation>
        <location evidence="1">Cytoplasm</location>
    </subcellularLocation>
</comment>
<organism evidence="6 7">
    <name type="scientific">Comamonas testosteroni TK102</name>
    <dbReference type="NCBI Taxonomy" id="1392005"/>
    <lineage>
        <taxon>Bacteria</taxon>
        <taxon>Pseudomonadati</taxon>
        <taxon>Pseudomonadota</taxon>
        <taxon>Betaproteobacteria</taxon>
        <taxon>Burkholderiales</taxon>
        <taxon>Comamonadaceae</taxon>
        <taxon>Comamonas</taxon>
    </lineage>
</organism>
<dbReference type="FunFam" id="3.10.350.10:FF:000001">
    <property type="entry name" value="Peptidoglycan-binding protein LysM"/>
    <property type="match status" value="1"/>
</dbReference>
<evidence type="ECO:0000313" key="7">
    <source>
        <dbReference type="Proteomes" id="UP000028782"/>
    </source>
</evidence>
<dbReference type="CDD" id="cd00118">
    <property type="entry name" value="LysM"/>
    <property type="match status" value="1"/>
</dbReference>
<keyword evidence="2" id="KW-0963">Cytoplasm</keyword>
<dbReference type="EMBL" id="CP006704">
    <property type="protein sequence ID" value="AIJ49115.1"/>
    <property type="molecule type" value="Genomic_DNA"/>
</dbReference>
<dbReference type="RefSeq" id="WP_043006841.1">
    <property type="nucleotide sequence ID" value="NZ_CP006704.1"/>
</dbReference>
<dbReference type="SMART" id="SM00257">
    <property type="entry name" value="LysM"/>
    <property type="match status" value="1"/>
</dbReference>
<dbReference type="AlphaFoldDB" id="A0A076PZ57"/>
<reference evidence="6 7" key="1">
    <citation type="journal article" date="2014" name="Genome Announc.">
        <title>Complete Genome Sequence of Polychlorinated Biphenyl Degrader Comamonas testosteroni TK102 (NBRC 109938).</title>
        <authorList>
            <person name="Fukuda K."/>
            <person name="Hosoyama A."/>
            <person name="Tsuchikane K."/>
            <person name="Ohji S."/>
            <person name="Yamazoe A."/>
            <person name="Fujita N."/>
            <person name="Shintani M."/>
            <person name="Kimbara K."/>
        </authorList>
    </citation>
    <scope>NUCLEOTIDE SEQUENCE [LARGE SCALE GENOMIC DNA]</scope>
    <source>
        <strain evidence="6">TK102</strain>
    </source>
</reference>
<dbReference type="PANTHER" id="PTHR34700:SF8">
    <property type="entry name" value="POTASSIUM BINDING PROTEIN KBP"/>
    <property type="match status" value="1"/>
</dbReference>
<dbReference type="Pfam" id="PF01476">
    <property type="entry name" value="LysM"/>
    <property type="match status" value="1"/>
</dbReference>
<sequence length="156" mass="16722">MGLFSFIKEAGEKLFGGSDAHAAAPAEDLNAKAAQAIASYINTQNLGVSDLQVQFDGSQGKVTVNGTAPTQAIKEKVTLCCGNVANVQSVDNLMTVTNPEPEAQYHDVVRGDTLSAISKKYYGDANKYNVIFEANKPMLSNPDRIYPGQKLRIPTL</sequence>
<dbReference type="Pfam" id="PF04972">
    <property type="entry name" value="BON"/>
    <property type="match status" value="1"/>
</dbReference>
<evidence type="ECO:0000313" key="6">
    <source>
        <dbReference type="EMBL" id="AIJ49115.1"/>
    </source>
</evidence>
<feature type="domain" description="BON" evidence="4">
    <location>
        <begin position="28"/>
        <end position="98"/>
    </location>
</feature>
<evidence type="ECO:0000259" key="5">
    <source>
        <dbReference type="PROSITE" id="PS51782"/>
    </source>
</evidence>
<dbReference type="Gene3D" id="3.30.1340.30">
    <property type="match status" value="1"/>
</dbReference>
<evidence type="ECO:0000259" key="4">
    <source>
        <dbReference type="PROSITE" id="PS50914"/>
    </source>
</evidence>
<evidence type="ECO:0000256" key="3">
    <source>
        <dbReference type="ARBA" id="ARBA00072219"/>
    </source>
</evidence>
<evidence type="ECO:0000256" key="2">
    <source>
        <dbReference type="ARBA" id="ARBA00022490"/>
    </source>
</evidence>
<dbReference type="SUPFAM" id="SSF54106">
    <property type="entry name" value="LysM domain"/>
    <property type="match status" value="1"/>
</dbReference>
<gene>
    <name evidence="6" type="ORF">O987_25220</name>
</gene>
<proteinExistence type="predicted"/>
<dbReference type="PANTHER" id="PTHR34700">
    <property type="entry name" value="POTASSIUM BINDING PROTEIN KBP"/>
    <property type="match status" value="1"/>
</dbReference>
<dbReference type="PROSITE" id="PS50914">
    <property type="entry name" value="BON"/>
    <property type="match status" value="1"/>
</dbReference>
<dbReference type="NCBIfam" id="NF008399">
    <property type="entry name" value="PRK11198.1"/>
    <property type="match status" value="1"/>
</dbReference>
<dbReference type="InterPro" id="IPR007055">
    <property type="entry name" value="BON_dom"/>
</dbReference>
<dbReference type="InterPro" id="IPR052196">
    <property type="entry name" value="Bact_Kbp"/>
</dbReference>
<name>A0A076PZ57_COMTE</name>